<dbReference type="RefSeq" id="WP_130481618.1">
    <property type="nucleotide sequence ID" value="NZ_SGWV01000008.1"/>
</dbReference>
<evidence type="ECO:0000313" key="1">
    <source>
        <dbReference type="EMBL" id="RZS57222.1"/>
    </source>
</evidence>
<dbReference type="Proteomes" id="UP000293433">
    <property type="component" value="Unassembled WGS sequence"/>
</dbReference>
<protein>
    <submittedName>
        <fullName evidence="1">Uncharacterized protein</fullName>
    </submittedName>
</protein>
<keyword evidence="2" id="KW-1185">Reference proteome</keyword>
<dbReference type="AlphaFoldDB" id="A0A4Q7LSB0"/>
<dbReference type="OrthoDB" id="9795237at2"/>
<evidence type="ECO:0000313" key="2">
    <source>
        <dbReference type="Proteomes" id="UP000293433"/>
    </source>
</evidence>
<gene>
    <name evidence="1" type="ORF">EV685_1790</name>
</gene>
<accession>A0A4Q7LSB0</accession>
<reference evidence="1 2" key="1">
    <citation type="submission" date="2019-02" db="EMBL/GenBank/DDBJ databases">
        <title>Genomic Encyclopedia of Type Strains, Phase IV (KMG-IV): sequencing the most valuable type-strain genomes for metagenomic binning, comparative biology and taxonomic classification.</title>
        <authorList>
            <person name="Goeker M."/>
        </authorList>
    </citation>
    <scope>NUCLEOTIDE SEQUENCE [LARGE SCALE GENOMIC DNA]</scope>
    <source>
        <strain evidence="1 2">DSM 10617</strain>
    </source>
</reference>
<name>A0A4Q7LSB0_9BURK</name>
<organism evidence="1 2">
    <name type="scientific">Sphaerotilus mobilis</name>
    <dbReference type="NCBI Taxonomy" id="47994"/>
    <lineage>
        <taxon>Bacteria</taxon>
        <taxon>Pseudomonadati</taxon>
        <taxon>Pseudomonadota</taxon>
        <taxon>Betaproteobacteria</taxon>
        <taxon>Burkholderiales</taxon>
        <taxon>Sphaerotilaceae</taxon>
        <taxon>Sphaerotilus</taxon>
    </lineage>
</organism>
<comment type="caution">
    <text evidence="1">The sequence shown here is derived from an EMBL/GenBank/DDBJ whole genome shotgun (WGS) entry which is preliminary data.</text>
</comment>
<proteinExistence type="predicted"/>
<dbReference type="EMBL" id="SGWV01000008">
    <property type="protein sequence ID" value="RZS57222.1"/>
    <property type="molecule type" value="Genomic_DNA"/>
</dbReference>
<sequence length="171" mass="19029">MPLHQYTAEWITREDRIRLRINAGDGQEFRFWLTRHIVAGLMTGARSVAVQVLAREHPPAVAQALHEFRQQSAVLQADFTRAFENQDNLPLGEAAQLVTGVTITQSGEQVTVRLTTESGHEVQLQISEAVLRGWVELLDKLQLHAGWRIDSAQDVQVTVLPDGPAAGQQVH</sequence>